<protein>
    <submittedName>
        <fullName evidence="2">Uncharacterized protein</fullName>
    </submittedName>
</protein>
<reference evidence="2 3" key="1">
    <citation type="submission" date="2019-03" db="EMBL/GenBank/DDBJ databases">
        <title>Deep-cultivation of Planctomycetes and their phenomic and genomic characterization uncovers novel biology.</title>
        <authorList>
            <person name="Wiegand S."/>
            <person name="Jogler M."/>
            <person name="Boedeker C."/>
            <person name="Pinto D."/>
            <person name="Vollmers J."/>
            <person name="Rivas-Marin E."/>
            <person name="Kohn T."/>
            <person name="Peeters S.H."/>
            <person name="Heuer A."/>
            <person name="Rast P."/>
            <person name="Oberbeckmann S."/>
            <person name="Bunk B."/>
            <person name="Jeske O."/>
            <person name="Meyerdierks A."/>
            <person name="Storesund J.E."/>
            <person name="Kallscheuer N."/>
            <person name="Luecker S."/>
            <person name="Lage O.M."/>
            <person name="Pohl T."/>
            <person name="Merkel B.J."/>
            <person name="Hornburger P."/>
            <person name="Mueller R.-W."/>
            <person name="Bruemmer F."/>
            <person name="Labrenz M."/>
            <person name="Spormann A.M."/>
            <person name="Op den Camp H."/>
            <person name="Overmann J."/>
            <person name="Amann R."/>
            <person name="Jetten M.S.M."/>
            <person name="Mascher T."/>
            <person name="Medema M.H."/>
            <person name="Devos D.P."/>
            <person name="Kaster A.-K."/>
            <person name="Ovreas L."/>
            <person name="Rohde M."/>
            <person name="Galperin M.Y."/>
            <person name="Jogler C."/>
        </authorList>
    </citation>
    <scope>NUCLEOTIDE SEQUENCE [LARGE SCALE GENOMIC DNA]</scope>
    <source>
        <strain evidence="2 3">Enr13</strain>
    </source>
</reference>
<dbReference type="KEGG" id="snep:Enr13x_09520"/>
<dbReference type="EMBL" id="CP037423">
    <property type="protein sequence ID" value="QDV46743.1"/>
    <property type="molecule type" value="Genomic_DNA"/>
</dbReference>
<dbReference type="AlphaFoldDB" id="A0A518I0X6"/>
<dbReference type="InterPro" id="IPR038691">
    <property type="entry name" value="ComJ_sf"/>
</dbReference>
<gene>
    <name evidence="1" type="ORF">Enr13x_09520</name>
    <name evidence="2" type="ORF">Enr13x_66520</name>
</gene>
<evidence type="ECO:0000313" key="2">
    <source>
        <dbReference type="EMBL" id="QDV46743.1"/>
    </source>
</evidence>
<dbReference type="KEGG" id="snep:Enr13x_66520"/>
<name>A0A518I0X6_9BACT</name>
<accession>A0A518I0X6</accession>
<dbReference type="RefSeq" id="WP_145384899.1">
    <property type="nucleotide sequence ID" value="NZ_CP037423.1"/>
</dbReference>
<evidence type="ECO:0000313" key="3">
    <source>
        <dbReference type="Proteomes" id="UP000319004"/>
    </source>
</evidence>
<dbReference type="Gene3D" id="2.60.34.30">
    <property type="entry name" value="Competence, DNA-entry nuclease inhibitor, ComJ"/>
    <property type="match status" value="1"/>
</dbReference>
<dbReference type="OrthoDB" id="280156at2"/>
<proteinExistence type="predicted"/>
<keyword evidence="3" id="KW-1185">Reference proteome</keyword>
<sequence length="146" mass="16750">MKTYEVDSTYRQIYVADQVLEPETPEDWTDTHVQQRHNTHDHITALCPAGDIVARVISYGPREAVSEPDDNADFDIVTAIDVPSGQIGVFGWPWELQDSYTINPGIARIRFRGFRTADTDDERDYYVIEIEEAEPNDATERRSRAF</sequence>
<dbReference type="Proteomes" id="UP000319004">
    <property type="component" value="Chromosome"/>
</dbReference>
<evidence type="ECO:0000313" key="1">
    <source>
        <dbReference type="EMBL" id="QDV41114.1"/>
    </source>
</evidence>
<dbReference type="EMBL" id="CP037423">
    <property type="protein sequence ID" value="QDV41114.1"/>
    <property type="molecule type" value="Genomic_DNA"/>
</dbReference>
<organism evidence="2 3">
    <name type="scientific">Stieleria neptunia</name>
    <dbReference type="NCBI Taxonomy" id="2527979"/>
    <lineage>
        <taxon>Bacteria</taxon>
        <taxon>Pseudomonadati</taxon>
        <taxon>Planctomycetota</taxon>
        <taxon>Planctomycetia</taxon>
        <taxon>Pirellulales</taxon>
        <taxon>Pirellulaceae</taxon>
        <taxon>Stieleria</taxon>
    </lineage>
</organism>